<proteinExistence type="predicted"/>
<dbReference type="EMBL" id="JAOPJZ010000019">
    <property type="protein sequence ID" value="MCU4753606.1"/>
    <property type="molecule type" value="Genomic_DNA"/>
</dbReference>
<reference evidence="5 6" key="1">
    <citation type="submission" date="2022-09" db="EMBL/GenBank/DDBJ databases">
        <title>Enrichment on poylsaccharides allowed isolation of novel metabolic and taxonomic groups of Haloarchaea.</title>
        <authorList>
            <person name="Sorokin D.Y."/>
            <person name="Elcheninov A.G."/>
            <person name="Khizhniak T.V."/>
            <person name="Kolganova T.V."/>
            <person name="Kublanov I.V."/>
        </authorList>
    </citation>
    <scope>NUCLEOTIDE SEQUENCE [LARGE SCALE GENOMIC DNA]</scope>
    <source>
        <strain evidence="5 6">AArc-curdl1</strain>
    </source>
</reference>
<feature type="transmembrane region" description="Helical" evidence="2">
    <location>
        <begin position="311"/>
        <end position="331"/>
    </location>
</feature>
<sequence length="457" mass="50374">MDAREHRALLCALVVLGCCIAGFPSFVTADGSTTGAGTTPFEPTEQAVESVTVSGPSVIALNETDDDLEDGNETTTDNESTQNETDSSGNETTTDGNVSTDEESTTNESQRIGPTPKGYDELVVSVDIRENGSATWSLEYRYRLDEGDNASDRWEDAREEIESDPEEYLEIFEANWSDRVDAAAEATGREMVASDFRLEIDEESTPQETGYIRFSFQWEEFARVELNRIEVGDAFGSFALDDRMQLIVTWPEAYEYRTIEPEPDDSRDRAAIWNGEETDFLEGEPIIELMERTAGSDESESEPDPLVPVPWLLGLLLLVMVLAGTLGWWVFRPETERTQQTDASASTPSVTGPQRPPEALLSNEERVLKLLAEGGGRMKQQEVVSTLEWTEAKTSQVVGRLREDGSIDAFRIGRENVLTLTEAGEAALPSSESISTETSHRESASSSERDSDTGEGN</sequence>
<keyword evidence="2" id="KW-0812">Transmembrane</keyword>
<comment type="caution">
    <text evidence="5">The sequence shown here is derived from an EMBL/GenBank/DDBJ whole genome shotgun (WGS) entry which is preliminary data.</text>
</comment>
<dbReference type="InterPro" id="IPR055767">
    <property type="entry name" value="DUF7343"/>
</dbReference>
<name>A0AAP2ZAL2_9EURY</name>
<dbReference type="InterPro" id="IPR036390">
    <property type="entry name" value="WH_DNA-bd_sf"/>
</dbReference>
<dbReference type="InterPro" id="IPR055769">
    <property type="entry name" value="DUF7345"/>
</dbReference>
<feature type="domain" description="DUF7345" evidence="4">
    <location>
        <begin position="126"/>
        <end position="254"/>
    </location>
</feature>
<feature type="compositionally biased region" description="Polar residues" evidence="1">
    <location>
        <begin position="73"/>
        <end position="99"/>
    </location>
</feature>
<evidence type="ECO:0000313" key="6">
    <source>
        <dbReference type="Proteomes" id="UP001321047"/>
    </source>
</evidence>
<dbReference type="PROSITE" id="PS51257">
    <property type="entry name" value="PROKAR_LIPOPROTEIN"/>
    <property type="match status" value="1"/>
</dbReference>
<evidence type="ECO:0000256" key="2">
    <source>
        <dbReference type="SAM" id="Phobius"/>
    </source>
</evidence>
<dbReference type="InterPro" id="IPR036388">
    <property type="entry name" value="WH-like_DNA-bd_sf"/>
</dbReference>
<keyword evidence="2" id="KW-0472">Membrane</keyword>
<dbReference type="Proteomes" id="UP001321047">
    <property type="component" value="Unassembled WGS sequence"/>
</dbReference>
<feature type="region of interest" description="Disordered" evidence="1">
    <location>
        <begin position="422"/>
        <end position="457"/>
    </location>
</feature>
<protein>
    <submittedName>
        <fullName evidence="5">Uncharacterized protein</fullName>
    </submittedName>
</protein>
<dbReference type="AlphaFoldDB" id="A0AAP2ZAL2"/>
<dbReference type="Pfam" id="PF24034">
    <property type="entry name" value="DUF7343"/>
    <property type="match status" value="1"/>
</dbReference>
<evidence type="ECO:0000259" key="3">
    <source>
        <dbReference type="Pfam" id="PF24034"/>
    </source>
</evidence>
<feature type="region of interest" description="Disordered" evidence="1">
    <location>
        <begin position="37"/>
        <end position="118"/>
    </location>
</feature>
<feature type="region of interest" description="Disordered" evidence="1">
    <location>
        <begin position="339"/>
        <end position="359"/>
    </location>
</feature>
<dbReference type="Pfam" id="PF24036">
    <property type="entry name" value="DUF7345"/>
    <property type="match status" value="1"/>
</dbReference>
<feature type="compositionally biased region" description="Acidic residues" evidence="1">
    <location>
        <begin position="63"/>
        <end position="72"/>
    </location>
</feature>
<gene>
    <name evidence="5" type="ORF">OB919_16705</name>
</gene>
<feature type="compositionally biased region" description="Basic and acidic residues" evidence="1">
    <location>
        <begin position="438"/>
        <end position="457"/>
    </location>
</feature>
<organism evidence="5 6">
    <name type="scientific">Natronosalvus hydrolyticus</name>
    <dbReference type="NCBI Taxonomy" id="2979988"/>
    <lineage>
        <taxon>Archaea</taxon>
        <taxon>Methanobacteriati</taxon>
        <taxon>Methanobacteriota</taxon>
        <taxon>Stenosarchaea group</taxon>
        <taxon>Halobacteria</taxon>
        <taxon>Halobacteriales</taxon>
        <taxon>Natrialbaceae</taxon>
        <taxon>Natronosalvus</taxon>
    </lineage>
</organism>
<feature type="compositionally biased region" description="Polar residues" evidence="1">
    <location>
        <begin position="340"/>
        <end position="352"/>
    </location>
</feature>
<evidence type="ECO:0000256" key="1">
    <source>
        <dbReference type="SAM" id="MobiDB-lite"/>
    </source>
</evidence>
<dbReference type="Gene3D" id="1.10.10.10">
    <property type="entry name" value="Winged helix-like DNA-binding domain superfamily/Winged helix DNA-binding domain"/>
    <property type="match status" value="1"/>
</dbReference>
<keyword evidence="6" id="KW-1185">Reference proteome</keyword>
<feature type="domain" description="DUF7343" evidence="3">
    <location>
        <begin position="360"/>
        <end position="420"/>
    </location>
</feature>
<evidence type="ECO:0000313" key="5">
    <source>
        <dbReference type="EMBL" id="MCU4753606.1"/>
    </source>
</evidence>
<keyword evidence="2" id="KW-1133">Transmembrane helix</keyword>
<accession>A0AAP2ZAL2</accession>
<dbReference type="SUPFAM" id="SSF46785">
    <property type="entry name" value="Winged helix' DNA-binding domain"/>
    <property type="match status" value="1"/>
</dbReference>
<evidence type="ECO:0000259" key="4">
    <source>
        <dbReference type="Pfam" id="PF24036"/>
    </source>
</evidence>
<dbReference type="RefSeq" id="WP_342809918.1">
    <property type="nucleotide sequence ID" value="NZ_JAOPJZ010000019.1"/>
</dbReference>